<evidence type="ECO:0000256" key="4">
    <source>
        <dbReference type="ARBA" id="ARBA00023136"/>
    </source>
</evidence>
<keyword evidence="5" id="KW-1003">Cell membrane</keyword>
<feature type="transmembrane region" description="Helical" evidence="5">
    <location>
        <begin position="41"/>
        <end position="61"/>
    </location>
</feature>
<feature type="transmembrane region" description="Helical" evidence="5">
    <location>
        <begin position="179"/>
        <end position="198"/>
    </location>
</feature>
<gene>
    <name evidence="6" type="ORF">GCM10007989_28820</name>
</gene>
<comment type="caution">
    <text evidence="6">The sequence shown here is derived from an EMBL/GenBank/DDBJ whole genome shotgun (WGS) entry which is preliminary data.</text>
</comment>
<sequence length="258" mass="26798">MLSDFLLFAAVGLLAQLVDGALGMAYGVISSTMLLAFGVTPAYASASAHVAEVFTTAASATSHIRNRNIDWRLFWRLAPAGVIGGILGAYLLTSIDGNVIRPYVTFYLTLMGLYILFRAIRGVPASLPADTPLAPPLGVVGGFADAAGGGGWGPVVTSTLVGAGGTPRYVIGTVNTAEFLLAVTVSATFLIALLSGYWDEVNTLQSHLWAVLGLIVGGVVAAPFAGVLVRRIAPRTLMFAVGVLVMALAGYQTWQQLA</sequence>
<organism evidence="6 7">
    <name type="scientific">Devosia pacifica</name>
    <dbReference type="NCBI Taxonomy" id="1335967"/>
    <lineage>
        <taxon>Bacteria</taxon>
        <taxon>Pseudomonadati</taxon>
        <taxon>Pseudomonadota</taxon>
        <taxon>Alphaproteobacteria</taxon>
        <taxon>Hyphomicrobiales</taxon>
        <taxon>Devosiaceae</taxon>
        <taxon>Devosia</taxon>
    </lineage>
</organism>
<feature type="transmembrane region" description="Helical" evidence="5">
    <location>
        <begin position="236"/>
        <end position="254"/>
    </location>
</feature>
<feature type="transmembrane region" description="Helical" evidence="5">
    <location>
        <begin position="210"/>
        <end position="229"/>
    </location>
</feature>
<dbReference type="RefSeq" id="WP_189426424.1">
    <property type="nucleotide sequence ID" value="NZ_BMZE01000003.1"/>
</dbReference>
<keyword evidence="4 5" id="KW-0472">Membrane</keyword>
<dbReference type="InterPro" id="IPR002781">
    <property type="entry name" value="TM_pro_TauE-like"/>
</dbReference>
<dbReference type="InterPro" id="IPR051598">
    <property type="entry name" value="TSUP/Inactive_protease-like"/>
</dbReference>
<evidence type="ECO:0000313" key="7">
    <source>
        <dbReference type="Proteomes" id="UP000646579"/>
    </source>
</evidence>
<proteinExistence type="inferred from homology"/>
<reference evidence="6" key="1">
    <citation type="journal article" date="2014" name="Int. J. Syst. Evol. Microbiol.">
        <title>Complete genome sequence of Corynebacterium casei LMG S-19264T (=DSM 44701T), isolated from a smear-ripened cheese.</title>
        <authorList>
            <consortium name="US DOE Joint Genome Institute (JGI-PGF)"/>
            <person name="Walter F."/>
            <person name="Albersmeier A."/>
            <person name="Kalinowski J."/>
            <person name="Ruckert C."/>
        </authorList>
    </citation>
    <scope>NUCLEOTIDE SEQUENCE</scope>
    <source>
        <strain evidence="6">KCTC 32437</strain>
    </source>
</reference>
<dbReference type="GO" id="GO:0005886">
    <property type="term" value="C:plasma membrane"/>
    <property type="evidence" value="ECO:0007669"/>
    <property type="project" value="UniProtKB-SubCell"/>
</dbReference>
<evidence type="ECO:0000313" key="6">
    <source>
        <dbReference type="EMBL" id="GHA31111.1"/>
    </source>
</evidence>
<keyword evidence="7" id="KW-1185">Reference proteome</keyword>
<evidence type="ECO:0000256" key="2">
    <source>
        <dbReference type="ARBA" id="ARBA00022692"/>
    </source>
</evidence>
<evidence type="ECO:0000256" key="3">
    <source>
        <dbReference type="ARBA" id="ARBA00022989"/>
    </source>
</evidence>
<comment type="subcellular location">
    <subcellularLocation>
        <location evidence="5">Cell membrane</location>
        <topology evidence="5">Multi-pass membrane protein</topology>
    </subcellularLocation>
    <subcellularLocation>
        <location evidence="1">Membrane</location>
        <topology evidence="1">Multi-pass membrane protein</topology>
    </subcellularLocation>
</comment>
<dbReference type="EMBL" id="BMZE01000003">
    <property type="protein sequence ID" value="GHA31111.1"/>
    <property type="molecule type" value="Genomic_DNA"/>
</dbReference>
<keyword evidence="2 5" id="KW-0812">Transmembrane</keyword>
<dbReference type="AlphaFoldDB" id="A0A918VUT8"/>
<dbReference type="Proteomes" id="UP000646579">
    <property type="component" value="Unassembled WGS sequence"/>
</dbReference>
<comment type="similarity">
    <text evidence="5">Belongs to the 4-toluene sulfonate uptake permease (TSUP) (TC 2.A.102) family.</text>
</comment>
<dbReference type="PANTHER" id="PTHR43701">
    <property type="entry name" value="MEMBRANE TRANSPORTER PROTEIN MJ0441-RELATED"/>
    <property type="match status" value="1"/>
</dbReference>
<keyword evidence="3 5" id="KW-1133">Transmembrane helix</keyword>
<dbReference type="PANTHER" id="PTHR43701:SF12">
    <property type="entry name" value="MEMBRANE TRANSPORTER PROTEIN YTNM-RELATED"/>
    <property type="match status" value="1"/>
</dbReference>
<name>A0A918VUT8_9HYPH</name>
<reference evidence="6" key="2">
    <citation type="submission" date="2020-09" db="EMBL/GenBank/DDBJ databases">
        <authorList>
            <person name="Sun Q."/>
            <person name="Kim S."/>
        </authorList>
    </citation>
    <scope>NUCLEOTIDE SEQUENCE</scope>
    <source>
        <strain evidence="6">KCTC 32437</strain>
    </source>
</reference>
<feature type="transmembrane region" description="Helical" evidence="5">
    <location>
        <begin position="73"/>
        <end position="93"/>
    </location>
</feature>
<accession>A0A918VUT8</accession>
<protein>
    <recommendedName>
        <fullName evidence="5">Probable membrane transporter protein</fullName>
    </recommendedName>
</protein>
<dbReference type="Pfam" id="PF01925">
    <property type="entry name" value="TauE"/>
    <property type="match status" value="1"/>
</dbReference>
<evidence type="ECO:0000256" key="5">
    <source>
        <dbReference type="RuleBase" id="RU363041"/>
    </source>
</evidence>
<feature type="transmembrane region" description="Helical" evidence="5">
    <location>
        <begin position="99"/>
        <end position="117"/>
    </location>
</feature>
<evidence type="ECO:0000256" key="1">
    <source>
        <dbReference type="ARBA" id="ARBA00004141"/>
    </source>
</evidence>